<accession>A0ABW4JET5</accession>
<feature type="compositionally biased region" description="Basic and acidic residues" evidence="1">
    <location>
        <begin position="1"/>
        <end position="19"/>
    </location>
</feature>
<dbReference type="EMBL" id="JBHUCX010000021">
    <property type="protein sequence ID" value="MFD1674807.1"/>
    <property type="molecule type" value="Genomic_DNA"/>
</dbReference>
<proteinExistence type="predicted"/>
<feature type="region of interest" description="Disordered" evidence="1">
    <location>
        <begin position="1"/>
        <end position="30"/>
    </location>
</feature>
<organism evidence="2 3">
    <name type="scientific">Alicyclobacillus fodiniaquatilis</name>
    <dbReference type="NCBI Taxonomy" id="1661150"/>
    <lineage>
        <taxon>Bacteria</taxon>
        <taxon>Bacillati</taxon>
        <taxon>Bacillota</taxon>
        <taxon>Bacilli</taxon>
        <taxon>Bacillales</taxon>
        <taxon>Alicyclobacillaceae</taxon>
        <taxon>Alicyclobacillus</taxon>
    </lineage>
</organism>
<gene>
    <name evidence="2" type="ORF">ACFSB2_08865</name>
</gene>
<name>A0ABW4JET5_9BACL</name>
<keyword evidence="3" id="KW-1185">Reference proteome</keyword>
<reference evidence="3" key="1">
    <citation type="journal article" date="2019" name="Int. J. Syst. Evol. Microbiol.">
        <title>The Global Catalogue of Microorganisms (GCM) 10K type strain sequencing project: providing services to taxonomists for standard genome sequencing and annotation.</title>
        <authorList>
            <consortium name="The Broad Institute Genomics Platform"/>
            <consortium name="The Broad Institute Genome Sequencing Center for Infectious Disease"/>
            <person name="Wu L."/>
            <person name="Ma J."/>
        </authorList>
    </citation>
    <scope>NUCLEOTIDE SEQUENCE [LARGE SCALE GENOMIC DNA]</scope>
    <source>
        <strain evidence="3">CGMCC 1.12286</strain>
    </source>
</reference>
<dbReference type="Proteomes" id="UP001597079">
    <property type="component" value="Unassembled WGS sequence"/>
</dbReference>
<sequence length="56" mass="6927">MLDEKRPTRPESDQQRHPDGSQPYPQDRRAYENMMRHDAYRRVKGRVRQTKWVDQE</sequence>
<dbReference type="RefSeq" id="WP_377942677.1">
    <property type="nucleotide sequence ID" value="NZ_JBHUCX010000021.1"/>
</dbReference>
<evidence type="ECO:0000313" key="2">
    <source>
        <dbReference type="EMBL" id="MFD1674807.1"/>
    </source>
</evidence>
<comment type="caution">
    <text evidence="2">The sequence shown here is derived from an EMBL/GenBank/DDBJ whole genome shotgun (WGS) entry which is preliminary data.</text>
</comment>
<evidence type="ECO:0000313" key="3">
    <source>
        <dbReference type="Proteomes" id="UP001597079"/>
    </source>
</evidence>
<evidence type="ECO:0000256" key="1">
    <source>
        <dbReference type="SAM" id="MobiDB-lite"/>
    </source>
</evidence>
<protein>
    <submittedName>
        <fullName evidence="2">Uncharacterized protein</fullName>
    </submittedName>
</protein>